<dbReference type="KEGG" id="uam:UABAM_01448"/>
<keyword evidence="3" id="KW-0201">Cytochrome c-type biogenesis</keyword>
<evidence type="ECO:0000256" key="4">
    <source>
        <dbReference type="ARBA" id="ARBA00022989"/>
    </source>
</evidence>
<feature type="transmembrane region" description="Helical" evidence="6">
    <location>
        <begin position="517"/>
        <end position="538"/>
    </location>
</feature>
<gene>
    <name evidence="8" type="ORF">UABAM_01448</name>
</gene>
<dbReference type="OrthoDB" id="9814290at2"/>
<feature type="transmembrane region" description="Helical" evidence="6">
    <location>
        <begin position="455"/>
        <end position="480"/>
    </location>
</feature>
<name>A0A5S9IKA2_UABAM</name>
<feature type="transmembrane region" description="Helical" evidence="6">
    <location>
        <begin position="600"/>
        <end position="623"/>
    </location>
</feature>
<sequence length="737" mass="83702">MKETKSLTYIYFLLCMCMIIAVILPTQQWDDTDRTPALAKKGIDWDNLKAIPVQKEGRVMPFDSFARVLLTQISGKSSVKVNGKKISAAQWLAETIFAGTTEDYKIFLIENPRVMEAIKVEYKADRDRYSYKVLKTQIDLINQYAAQAARVEQEKRSIFQNQIIHLSNNVFQYQSLINSLSFWKKRRDLAGIDTFYTTIVSELNAVRVENPNMSPKYRQIIQSIITYPYEKQVGVSVARFMHHLYFAGEIFAKFNKMKLSQKIMDITKSLENKNIQKMYSESFTMVPPPQRLINFLETVKKSGGEDELPRDMEKEFKIYISNYLNGKVIKKVAKHKYKLTQQGEKVLEDVDQEWKAPWYVFLSTLSNPDDTRRDSLSSLNMIHYGFSNNSISDINNGIKGVKDFNNKMLSDKTTKKVSLEVSYNRYDLFFWCVVLYLASAIFCLISWLGWAKRPLFFVSLFFLIVAFICHSWGITLRMIIKERPPVSTLYESIVFASWVGVGIAMIMEYFSRASKSISLFTGAISGYILMAIAGKYAMDGDNMAVLVAVLDSNFWLSTHVTSMVIGYSACLVAGAIGHIYVLMHLMPNTNQKQAKEVGKLVYGTLCFGTIIAFLGTILGGLWADQSWGRFWGWDPKENGAMLIVLWSVILLHARLGGYIRDWGLALGAVFGNIVVAAAWWGVNLLSVGLHNYGFTQGLFNKLAIFTVAELLFIAFGMVLWYKKQGGKSTKTPKAATA</sequence>
<evidence type="ECO:0000313" key="8">
    <source>
        <dbReference type="EMBL" id="BBM83097.1"/>
    </source>
</evidence>
<evidence type="ECO:0000256" key="3">
    <source>
        <dbReference type="ARBA" id="ARBA00022748"/>
    </source>
</evidence>
<dbReference type="PANTHER" id="PTHR30071:SF1">
    <property type="entry name" value="CYTOCHROME B_B6 PROTEIN-RELATED"/>
    <property type="match status" value="1"/>
</dbReference>
<feature type="transmembrane region" description="Helical" evidence="6">
    <location>
        <begin position="492"/>
        <end position="510"/>
    </location>
</feature>
<reference evidence="8 9" key="1">
    <citation type="submission" date="2019-08" db="EMBL/GenBank/DDBJ databases">
        <title>Complete genome sequence of Candidatus Uab amorphum.</title>
        <authorList>
            <person name="Shiratori T."/>
            <person name="Suzuki S."/>
            <person name="Kakizawa Y."/>
            <person name="Ishida K."/>
        </authorList>
    </citation>
    <scope>NUCLEOTIDE SEQUENCE [LARGE SCALE GENOMIC DNA]</scope>
    <source>
        <strain evidence="8 9">SRT547</strain>
    </source>
</reference>
<keyword evidence="2 6" id="KW-0812">Transmembrane</keyword>
<dbReference type="GO" id="GO:0020037">
    <property type="term" value="F:heme binding"/>
    <property type="evidence" value="ECO:0007669"/>
    <property type="project" value="InterPro"/>
</dbReference>
<dbReference type="GO" id="GO:0005886">
    <property type="term" value="C:plasma membrane"/>
    <property type="evidence" value="ECO:0007669"/>
    <property type="project" value="TreeGrafter"/>
</dbReference>
<dbReference type="PANTHER" id="PTHR30071">
    <property type="entry name" value="HEME EXPORTER PROTEIN C"/>
    <property type="match status" value="1"/>
</dbReference>
<keyword evidence="5 6" id="KW-0472">Membrane</keyword>
<dbReference type="InterPro" id="IPR002541">
    <property type="entry name" value="Cyt_c_assembly"/>
</dbReference>
<feature type="transmembrane region" description="Helical" evidence="6">
    <location>
        <begin position="7"/>
        <end position="24"/>
    </location>
</feature>
<feature type="transmembrane region" description="Helical" evidence="6">
    <location>
        <begin position="662"/>
        <end position="682"/>
    </location>
</feature>
<dbReference type="Proteomes" id="UP000326354">
    <property type="component" value="Chromosome"/>
</dbReference>
<proteinExistence type="predicted"/>
<evidence type="ECO:0000256" key="2">
    <source>
        <dbReference type="ARBA" id="ARBA00022692"/>
    </source>
</evidence>
<protein>
    <submittedName>
        <fullName evidence="8">Cytochrome c biogenesis protein</fullName>
    </submittedName>
</protein>
<feature type="transmembrane region" description="Helical" evidence="6">
    <location>
        <begin position="428"/>
        <end position="448"/>
    </location>
</feature>
<organism evidence="8 9">
    <name type="scientific">Uabimicrobium amorphum</name>
    <dbReference type="NCBI Taxonomy" id="2596890"/>
    <lineage>
        <taxon>Bacteria</taxon>
        <taxon>Pseudomonadati</taxon>
        <taxon>Planctomycetota</taxon>
        <taxon>Candidatus Uabimicrobiia</taxon>
        <taxon>Candidatus Uabimicrobiales</taxon>
        <taxon>Candidatus Uabimicrobiaceae</taxon>
        <taxon>Candidatus Uabimicrobium</taxon>
    </lineage>
</organism>
<feature type="transmembrane region" description="Helical" evidence="6">
    <location>
        <begin position="638"/>
        <end position="655"/>
    </location>
</feature>
<evidence type="ECO:0000256" key="5">
    <source>
        <dbReference type="ARBA" id="ARBA00023136"/>
    </source>
</evidence>
<feature type="transmembrane region" description="Helical" evidence="6">
    <location>
        <begin position="702"/>
        <end position="721"/>
    </location>
</feature>
<dbReference type="AlphaFoldDB" id="A0A5S9IKA2"/>
<evidence type="ECO:0000256" key="6">
    <source>
        <dbReference type="SAM" id="Phobius"/>
    </source>
</evidence>
<dbReference type="RefSeq" id="WP_151967314.1">
    <property type="nucleotide sequence ID" value="NZ_AP019860.1"/>
</dbReference>
<keyword evidence="4 6" id="KW-1133">Transmembrane helix</keyword>
<feature type="transmembrane region" description="Helical" evidence="6">
    <location>
        <begin position="558"/>
        <end position="580"/>
    </location>
</feature>
<dbReference type="Pfam" id="PF01578">
    <property type="entry name" value="Cytochrom_C_asm"/>
    <property type="match status" value="1"/>
</dbReference>
<keyword evidence="9" id="KW-1185">Reference proteome</keyword>
<feature type="domain" description="Cytochrome c assembly protein" evidence="7">
    <location>
        <begin position="487"/>
        <end position="690"/>
    </location>
</feature>
<dbReference type="GO" id="GO:0017004">
    <property type="term" value="P:cytochrome complex assembly"/>
    <property type="evidence" value="ECO:0007669"/>
    <property type="project" value="UniProtKB-KW"/>
</dbReference>
<comment type="subcellular location">
    <subcellularLocation>
        <location evidence="1">Membrane</location>
        <topology evidence="1">Multi-pass membrane protein</topology>
    </subcellularLocation>
</comment>
<dbReference type="EMBL" id="AP019860">
    <property type="protein sequence ID" value="BBM83097.1"/>
    <property type="molecule type" value="Genomic_DNA"/>
</dbReference>
<evidence type="ECO:0000313" key="9">
    <source>
        <dbReference type="Proteomes" id="UP000326354"/>
    </source>
</evidence>
<evidence type="ECO:0000256" key="1">
    <source>
        <dbReference type="ARBA" id="ARBA00004141"/>
    </source>
</evidence>
<dbReference type="InterPro" id="IPR045062">
    <property type="entry name" value="Cyt_c_biogenesis_CcsA/CcmC"/>
</dbReference>
<evidence type="ECO:0000259" key="7">
    <source>
        <dbReference type="Pfam" id="PF01578"/>
    </source>
</evidence>
<accession>A0A5S9IKA2</accession>